<dbReference type="PANTHER" id="PTHR30346:SF0">
    <property type="entry name" value="HCA OPERON TRANSCRIPTIONAL ACTIVATOR HCAR"/>
    <property type="match status" value="1"/>
</dbReference>
<evidence type="ECO:0000313" key="7">
    <source>
        <dbReference type="Proteomes" id="UP000320580"/>
    </source>
</evidence>
<dbReference type="CDD" id="cd08414">
    <property type="entry name" value="PBP2_LTTR_aromatics_like"/>
    <property type="match status" value="1"/>
</dbReference>
<evidence type="ECO:0000313" key="6">
    <source>
        <dbReference type="EMBL" id="QDY77442.1"/>
    </source>
</evidence>
<name>A0A5B8IGU6_9ACTN</name>
<feature type="domain" description="HTH lysR-type" evidence="5">
    <location>
        <begin position="36"/>
        <end position="88"/>
    </location>
</feature>
<dbReference type="InterPro" id="IPR000847">
    <property type="entry name" value="LysR_HTH_N"/>
</dbReference>
<dbReference type="SUPFAM" id="SSF53850">
    <property type="entry name" value="Periplasmic binding protein-like II"/>
    <property type="match status" value="1"/>
</dbReference>
<comment type="similarity">
    <text evidence="1">Belongs to the LysR transcriptional regulatory family.</text>
</comment>
<dbReference type="GO" id="GO:0003677">
    <property type="term" value="F:DNA binding"/>
    <property type="evidence" value="ECO:0007669"/>
    <property type="project" value="UniProtKB-KW"/>
</dbReference>
<evidence type="ECO:0000259" key="5">
    <source>
        <dbReference type="PROSITE" id="PS50931"/>
    </source>
</evidence>
<keyword evidence="4" id="KW-0804">Transcription</keyword>
<keyword evidence="7" id="KW-1185">Reference proteome</keyword>
<dbReference type="Pfam" id="PF00126">
    <property type="entry name" value="HTH_1"/>
    <property type="match status" value="1"/>
</dbReference>
<proteinExistence type="inferred from homology"/>
<protein>
    <submittedName>
        <fullName evidence="6">LysR family transcriptional regulator</fullName>
    </submittedName>
</protein>
<dbReference type="Gene3D" id="3.40.190.10">
    <property type="entry name" value="Periplasmic binding protein-like II"/>
    <property type="match status" value="2"/>
</dbReference>
<keyword evidence="3" id="KW-0238">DNA-binding</keyword>
<dbReference type="PROSITE" id="PS50931">
    <property type="entry name" value="HTH_LYSR"/>
    <property type="match status" value="1"/>
</dbReference>
<sequence length="329" mass="36449">MPACHPGASGSRRRDGRTASGFLTTTFGGCVERYEIEAFLVLAEELHFGRAAEQLRLSTGRMSQIITKLERRIGARLFDRTSRRVSLTRIGARFQEDLRPGYEQVQQALERAMMAARGFDGPLNIGFLGAAGGQFLLEVIRAFRAEHPTTEAVLQELQMNTAITGLRCQDVDLVLIPRPFTDPDLHIGPALWAEPRYLAVSSRHPLASRPDISLEDLADVTLLRMPENCPPSIAEDRVPSRTPGGRPIAHGRHTTTFMEVLALVGAGEGAFTVGAEVNHFYVRPDITYLRMVDAPPVVWGLIWRRSSATARIRAFNDKAVELSRGRRTP</sequence>
<dbReference type="KEGG" id="sqz:FQU76_13930"/>
<organism evidence="6 7">
    <name type="scientific">Streptomyces qinzhouensis</name>
    <dbReference type="NCBI Taxonomy" id="2599401"/>
    <lineage>
        <taxon>Bacteria</taxon>
        <taxon>Bacillati</taxon>
        <taxon>Actinomycetota</taxon>
        <taxon>Actinomycetes</taxon>
        <taxon>Kitasatosporales</taxon>
        <taxon>Streptomycetaceae</taxon>
        <taxon>Streptomyces</taxon>
    </lineage>
</organism>
<dbReference type="InterPro" id="IPR005119">
    <property type="entry name" value="LysR_subst-bd"/>
</dbReference>
<dbReference type="GO" id="GO:0003700">
    <property type="term" value="F:DNA-binding transcription factor activity"/>
    <property type="evidence" value="ECO:0007669"/>
    <property type="project" value="InterPro"/>
</dbReference>
<dbReference type="Proteomes" id="UP000320580">
    <property type="component" value="Chromosome"/>
</dbReference>
<gene>
    <name evidence="6" type="ORF">FQU76_13930</name>
</gene>
<evidence type="ECO:0000256" key="4">
    <source>
        <dbReference type="ARBA" id="ARBA00023163"/>
    </source>
</evidence>
<dbReference type="InterPro" id="IPR036388">
    <property type="entry name" value="WH-like_DNA-bd_sf"/>
</dbReference>
<dbReference type="Gene3D" id="1.10.10.10">
    <property type="entry name" value="Winged helix-like DNA-binding domain superfamily/Winged helix DNA-binding domain"/>
    <property type="match status" value="1"/>
</dbReference>
<dbReference type="InterPro" id="IPR036390">
    <property type="entry name" value="WH_DNA-bd_sf"/>
</dbReference>
<keyword evidence="2" id="KW-0805">Transcription regulation</keyword>
<dbReference type="OrthoDB" id="79118at2"/>
<accession>A0A5B8IGU6</accession>
<dbReference type="SUPFAM" id="SSF46785">
    <property type="entry name" value="Winged helix' DNA-binding domain"/>
    <property type="match status" value="1"/>
</dbReference>
<dbReference type="EMBL" id="CP042266">
    <property type="protein sequence ID" value="QDY77442.1"/>
    <property type="molecule type" value="Genomic_DNA"/>
</dbReference>
<dbReference type="AlphaFoldDB" id="A0A5B8IGU6"/>
<evidence type="ECO:0000256" key="1">
    <source>
        <dbReference type="ARBA" id="ARBA00009437"/>
    </source>
</evidence>
<dbReference type="GO" id="GO:0032993">
    <property type="term" value="C:protein-DNA complex"/>
    <property type="evidence" value="ECO:0007669"/>
    <property type="project" value="TreeGrafter"/>
</dbReference>
<dbReference type="Pfam" id="PF03466">
    <property type="entry name" value="LysR_substrate"/>
    <property type="match status" value="1"/>
</dbReference>
<evidence type="ECO:0000256" key="2">
    <source>
        <dbReference type="ARBA" id="ARBA00023015"/>
    </source>
</evidence>
<evidence type="ECO:0000256" key="3">
    <source>
        <dbReference type="ARBA" id="ARBA00023125"/>
    </source>
</evidence>
<dbReference type="PANTHER" id="PTHR30346">
    <property type="entry name" value="TRANSCRIPTIONAL DUAL REGULATOR HCAR-RELATED"/>
    <property type="match status" value="1"/>
</dbReference>
<reference evidence="6 7" key="1">
    <citation type="submission" date="2019-07" db="EMBL/GenBank/DDBJ databases">
        <authorList>
            <person name="Zhu P."/>
        </authorList>
    </citation>
    <scope>NUCLEOTIDE SEQUENCE [LARGE SCALE GENOMIC DNA]</scope>
    <source>
        <strain evidence="6 7">SSL-25</strain>
    </source>
</reference>